<keyword evidence="10" id="KW-1185">Reference proteome</keyword>
<keyword evidence="2 4" id="KW-0863">Zinc-finger</keyword>
<feature type="domain" description="UBP-type" evidence="8">
    <location>
        <begin position="343"/>
        <end position="445"/>
    </location>
</feature>
<feature type="coiled-coil region" evidence="5">
    <location>
        <begin position="492"/>
        <end position="573"/>
    </location>
</feature>
<keyword evidence="1" id="KW-0479">Metal-binding</keyword>
<feature type="compositionally biased region" description="Low complexity" evidence="6">
    <location>
        <begin position="452"/>
        <end position="461"/>
    </location>
</feature>
<feature type="region of interest" description="Disordered" evidence="6">
    <location>
        <begin position="238"/>
        <end position="266"/>
    </location>
</feature>
<keyword evidence="5" id="KW-0175">Coiled coil</keyword>
<dbReference type="PANTHER" id="PTHR24007">
    <property type="entry name" value="BRCA1-ASSOCIATED PROTEIN"/>
    <property type="match status" value="1"/>
</dbReference>
<dbReference type="Pfam" id="PF07576">
    <property type="entry name" value="BRAP2"/>
    <property type="match status" value="1"/>
</dbReference>
<keyword evidence="3" id="KW-0862">Zinc</keyword>
<dbReference type="InterPro" id="IPR034931">
    <property type="entry name" value="ETP1_RRM"/>
</dbReference>
<dbReference type="Gene3D" id="3.30.40.10">
    <property type="entry name" value="Zinc/RING finger domain, C3HC4 (zinc finger)"/>
    <property type="match status" value="2"/>
</dbReference>
<dbReference type="InterPro" id="IPR001841">
    <property type="entry name" value="Znf_RING"/>
</dbReference>
<dbReference type="GO" id="GO:0007265">
    <property type="term" value="P:Ras protein signal transduction"/>
    <property type="evidence" value="ECO:0007669"/>
    <property type="project" value="TreeGrafter"/>
</dbReference>
<dbReference type="GO" id="GO:0008270">
    <property type="term" value="F:zinc ion binding"/>
    <property type="evidence" value="ECO:0007669"/>
    <property type="project" value="UniProtKB-KW"/>
</dbReference>
<dbReference type="AlphaFoldDB" id="A0A1E4TUS7"/>
<dbReference type="GO" id="GO:0061630">
    <property type="term" value="F:ubiquitin protein ligase activity"/>
    <property type="evidence" value="ECO:0007669"/>
    <property type="project" value="TreeGrafter"/>
</dbReference>
<evidence type="ECO:0000256" key="2">
    <source>
        <dbReference type="ARBA" id="ARBA00022771"/>
    </source>
</evidence>
<dbReference type="Pfam" id="PF13639">
    <property type="entry name" value="zf-RING_2"/>
    <property type="match status" value="1"/>
</dbReference>
<dbReference type="InterPro" id="IPR011422">
    <property type="entry name" value="BRAP2/ETP1_RRM"/>
</dbReference>
<feature type="domain" description="RING-type" evidence="7">
    <location>
        <begin position="309"/>
        <end position="349"/>
    </location>
</feature>
<dbReference type="Pfam" id="PF02148">
    <property type="entry name" value="zf-UBP"/>
    <property type="match status" value="1"/>
</dbReference>
<evidence type="ECO:0000256" key="5">
    <source>
        <dbReference type="SAM" id="Coils"/>
    </source>
</evidence>
<dbReference type="InterPro" id="IPR001607">
    <property type="entry name" value="Znf_UBP"/>
</dbReference>
<feature type="region of interest" description="Disordered" evidence="6">
    <location>
        <begin position="443"/>
        <end position="478"/>
    </location>
</feature>
<dbReference type="GO" id="GO:0016567">
    <property type="term" value="P:protein ubiquitination"/>
    <property type="evidence" value="ECO:0007669"/>
    <property type="project" value="TreeGrafter"/>
</dbReference>
<dbReference type="STRING" id="669874.A0A1E4TUS7"/>
<evidence type="ECO:0000256" key="3">
    <source>
        <dbReference type="ARBA" id="ARBA00022833"/>
    </source>
</evidence>
<evidence type="ECO:0000256" key="6">
    <source>
        <dbReference type="SAM" id="MobiDB-lite"/>
    </source>
</evidence>
<evidence type="ECO:0000313" key="9">
    <source>
        <dbReference type="EMBL" id="ODV95494.1"/>
    </source>
</evidence>
<name>A0A1E4TUS7_PACTA</name>
<dbReference type="OrthoDB" id="273556at2759"/>
<gene>
    <name evidence="9" type="ORF">PACTADRAFT_85579</name>
</gene>
<evidence type="ECO:0000259" key="7">
    <source>
        <dbReference type="PROSITE" id="PS50089"/>
    </source>
</evidence>
<dbReference type="CDD" id="cd12717">
    <property type="entry name" value="RRM_ETP1"/>
    <property type="match status" value="1"/>
</dbReference>
<dbReference type="Proteomes" id="UP000094236">
    <property type="component" value="Unassembled WGS sequence"/>
</dbReference>
<dbReference type="InterPro" id="IPR047243">
    <property type="entry name" value="RING-H2_BRAP2"/>
</dbReference>
<dbReference type="PANTHER" id="PTHR24007:SF7">
    <property type="entry name" value="BRCA1-ASSOCIATED PROTEIN"/>
    <property type="match status" value="1"/>
</dbReference>
<dbReference type="GO" id="GO:0045471">
    <property type="term" value="P:response to ethanol"/>
    <property type="evidence" value="ECO:0007669"/>
    <property type="project" value="EnsemblFungi"/>
</dbReference>
<dbReference type="GO" id="GO:0043130">
    <property type="term" value="F:ubiquitin binding"/>
    <property type="evidence" value="ECO:0007669"/>
    <property type="project" value="EnsemblFungi"/>
</dbReference>
<proteinExistence type="predicted"/>
<dbReference type="PROSITE" id="PS50089">
    <property type="entry name" value="ZF_RING_2"/>
    <property type="match status" value="1"/>
</dbReference>
<dbReference type="PROSITE" id="PS50271">
    <property type="entry name" value="ZF_UBP"/>
    <property type="match status" value="1"/>
</dbReference>
<dbReference type="InterPro" id="IPR013083">
    <property type="entry name" value="Znf_RING/FYVE/PHD"/>
</dbReference>
<dbReference type="SMART" id="SM00290">
    <property type="entry name" value="ZnF_UBP"/>
    <property type="match status" value="1"/>
</dbReference>
<accession>A0A1E4TUS7</accession>
<dbReference type="GO" id="GO:0008139">
    <property type="term" value="F:nuclear localization sequence binding"/>
    <property type="evidence" value="ECO:0007669"/>
    <property type="project" value="EnsemblFungi"/>
</dbReference>
<dbReference type="GO" id="GO:0005737">
    <property type="term" value="C:cytoplasm"/>
    <property type="evidence" value="ECO:0007669"/>
    <property type="project" value="TreeGrafter"/>
</dbReference>
<evidence type="ECO:0000256" key="4">
    <source>
        <dbReference type="PROSITE-ProRule" id="PRU00502"/>
    </source>
</evidence>
<dbReference type="CDD" id="cd16457">
    <property type="entry name" value="RING-H2_BRAP2"/>
    <property type="match status" value="1"/>
</dbReference>
<reference evidence="10" key="1">
    <citation type="submission" date="2016-05" db="EMBL/GenBank/DDBJ databases">
        <title>Comparative genomics of biotechnologically important yeasts.</title>
        <authorList>
            <consortium name="DOE Joint Genome Institute"/>
            <person name="Riley R."/>
            <person name="Haridas S."/>
            <person name="Wolfe K.H."/>
            <person name="Lopes M.R."/>
            <person name="Hittinger C.T."/>
            <person name="Goker M."/>
            <person name="Salamov A."/>
            <person name="Wisecaver J."/>
            <person name="Long T.M."/>
            <person name="Aerts A.L."/>
            <person name="Barry K."/>
            <person name="Choi C."/>
            <person name="Clum A."/>
            <person name="Coughlan A.Y."/>
            <person name="Deshpande S."/>
            <person name="Douglass A.P."/>
            <person name="Hanson S.J."/>
            <person name="Klenk H.-P."/>
            <person name="Labutti K."/>
            <person name="Lapidus A."/>
            <person name="Lindquist E."/>
            <person name="Lipzen A."/>
            <person name="Meier-Kolthoff J.P."/>
            <person name="Ohm R.A."/>
            <person name="Otillar R.P."/>
            <person name="Pangilinan J."/>
            <person name="Peng Y."/>
            <person name="Rokas A."/>
            <person name="Rosa C.A."/>
            <person name="Scheuner C."/>
            <person name="Sibirny A.A."/>
            <person name="Slot J.C."/>
            <person name="Stielow J.B."/>
            <person name="Sun H."/>
            <person name="Kurtzman C.P."/>
            <person name="Blackwell M."/>
            <person name="Grigoriev I.V."/>
            <person name="Jeffries T.W."/>
        </authorList>
    </citation>
    <scope>NUCLEOTIDE SEQUENCE [LARGE SCALE GENOMIC DNA]</scope>
    <source>
        <strain evidence="10">NRRL Y-2460</strain>
    </source>
</reference>
<dbReference type="EMBL" id="KV454014">
    <property type="protein sequence ID" value="ODV95494.1"/>
    <property type="molecule type" value="Genomic_DNA"/>
</dbReference>
<organism evidence="9 10">
    <name type="scientific">Pachysolen tannophilus NRRL Y-2460</name>
    <dbReference type="NCBI Taxonomy" id="669874"/>
    <lineage>
        <taxon>Eukaryota</taxon>
        <taxon>Fungi</taxon>
        <taxon>Dikarya</taxon>
        <taxon>Ascomycota</taxon>
        <taxon>Saccharomycotina</taxon>
        <taxon>Pichiomycetes</taxon>
        <taxon>Pachysolenaceae</taxon>
        <taxon>Pachysolen</taxon>
    </lineage>
</organism>
<evidence type="ECO:0000259" key="8">
    <source>
        <dbReference type="PROSITE" id="PS50271"/>
    </source>
</evidence>
<sequence>MYPENHYTLVFDIYNPKRLVEDKRYIDCLIGKKIDICEIEIDNWVSKILETGDIFTSYNLQSNNSVSINQSGIKELIEVFKQNLKLGTPYLVKGIDYRFTKLEIIPVDMDSENFQLRAKFLGLGVIRLFRNHENEEDLRKENKVEGDDTMVAIVAVPTYFTATDLLGFLGEDTKKNVSHFRLLRSNQPNRFMVLMKFRNNEFAKDFKEKFNGKSFNSMEPETCQVIFVKKILFIKQTNKNNNNNNNNNNKNTYSGSISSETETETEISSYNNNNIPYLLDDPFTSPPTSSTSLKPKPPPTPTLTELPTCPVCLERMDASITGLLTIPCQHTFHCQCLSRWKDDTCPVCRYSNKLERTQNLINKKFAENCSICSTTNNLWACLICGNVGCGRYDSGHAIHHYHDTDHCFAMNLDSQRVWDYAGDNYVHRLLRNETDGKLVELPARDEKHKKNNNNNSNNNNNGSGGTTPGDGHDATSDDKVDKVGFEYSQLLIQQAESQRDYYESKINELSDRLSKYQEAQQEEESLRRKKEAEERDFQFNELNLKLEALSIDLPDLKNQLAQAEKKLAKALKENESNLYYKELNFWNWKLQN</sequence>
<evidence type="ECO:0000256" key="1">
    <source>
        <dbReference type="ARBA" id="ARBA00022723"/>
    </source>
</evidence>
<protein>
    <submittedName>
        <fullName evidence="9">Uncharacterized protein</fullName>
    </submittedName>
</protein>
<evidence type="ECO:0000313" key="10">
    <source>
        <dbReference type="Proteomes" id="UP000094236"/>
    </source>
</evidence>
<dbReference type="SMART" id="SM00184">
    <property type="entry name" value="RING"/>
    <property type="match status" value="1"/>
</dbReference>
<dbReference type="SUPFAM" id="SSF57850">
    <property type="entry name" value="RING/U-box"/>
    <property type="match status" value="2"/>
</dbReference>